<accession>A0A4V5PIW0</accession>
<dbReference type="NCBIfam" id="TIGR03347">
    <property type="entry name" value="VI_chp_1"/>
    <property type="match status" value="1"/>
</dbReference>
<proteinExistence type="predicted"/>
<dbReference type="OrthoDB" id="1523296at2"/>
<dbReference type="PANTHER" id="PTHR35564:SF4">
    <property type="entry name" value="CYTOPLASMIC PROTEIN"/>
    <property type="match status" value="1"/>
</dbReference>
<reference evidence="1 2" key="1">
    <citation type="submission" date="2019-04" db="EMBL/GenBank/DDBJ databases">
        <title>Trinickia sp. 7GSK02, isolated from subtropical forest soil.</title>
        <authorList>
            <person name="Gao Z.-H."/>
            <person name="Qiu L.-H."/>
        </authorList>
    </citation>
    <scope>NUCLEOTIDE SEQUENCE [LARGE SCALE GENOMIC DNA]</scope>
    <source>
        <strain evidence="1 2">7GSK02</strain>
    </source>
</reference>
<dbReference type="RefSeq" id="WP_136898313.1">
    <property type="nucleotide sequence ID" value="NZ_SWJE01000018.1"/>
</dbReference>
<gene>
    <name evidence="1" type="primary">tssG</name>
    <name evidence="1" type="ORF">FAZ69_27815</name>
</gene>
<sequence length="357" mass="38357">MAADAGQPARSVAQRLFDEPHAFEFAQAVRLLELLRPEAVPLGTGLDPRAEALGLMGALAPVFAPSALGAVRQAPLRSLAAPAGDGRQQPQLEVNAFGLGGPDGPLPDTYLEWLQDRVRRKDTSAIAFLNLFQHRLLALLYRAQRKYRVADPYLAPDRSPAQTVLRGLAGLQLSARRTTALPAGIEAHAVVARAGLFANSRRSLAGFDVIAHHHFGVKIRSSPFAGGWRDLPEASRTSIGRRGSNHLLGAGAVAGRRIWDQHRGIRLIIGPLERLADYQSFLPGGRRHAELRGLTAAYFGDDLYYHVELHLKAGEQPPAGLSKAEPPRLGWTAWSGAGATPPARVARMTLRGASGAV</sequence>
<organism evidence="1 2">
    <name type="scientific">Trinickia terrae</name>
    <dbReference type="NCBI Taxonomy" id="2571161"/>
    <lineage>
        <taxon>Bacteria</taxon>
        <taxon>Pseudomonadati</taxon>
        <taxon>Pseudomonadota</taxon>
        <taxon>Betaproteobacteria</taxon>
        <taxon>Burkholderiales</taxon>
        <taxon>Burkholderiaceae</taxon>
        <taxon>Trinickia</taxon>
    </lineage>
</organism>
<protein>
    <submittedName>
        <fullName evidence="1">Type VI secretion system baseplate subunit TssG</fullName>
    </submittedName>
</protein>
<evidence type="ECO:0000313" key="2">
    <source>
        <dbReference type="Proteomes" id="UP000305539"/>
    </source>
</evidence>
<dbReference type="AlphaFoldDB" id="A0A4V5PIW0"/>
<dbReference type="EMBL" id="SWJE01000018">
    <property type="protein sequence ID" value="TKC81440.1"/>
    <property type="molecule type" value="Genomic_DNA"/>
</dbReference>
<comment type="caution">
    <text evidence="1">The sequence shown here is derived from an EMBL/GenBank/DDBJ whole genome shotgun (WGS) entry which is preliminary data.</text>
</comment>
<dbReference type="PANTHER" id="PTHR35564">
    <property type="match status" value="1"/>
</dbReference>
<keyword evidence="2" id="KW-1185">Reference proteome</keyword>
<evidence type="ECO:0000313" key="1">
    <source>
        <dbReference type="EMBL" id="TKC81440.1"/>
    </source>
</evidence>
<dbReference type="Pfam" id="PF06996">
    <property type="entry name" value="T6SS_TssG"/>
    <property type="match status" value="1"/>
</dbReference>
<name>A0A4V5PIW0_9BURK</name>
<dbReference type="InterPro" id="IPR010732">
    <property type="entry name" value="T6SS_TssG-like"/>
</dbReference>
<dbReference type="Proteomes" id="UP000305539">
    <property type="component" value="Unassembled WGS sequence"/>
</dbReference>